<dbReference type="EMBL" id="CAJOBQ010001480">
    <property type="protein sequence ID" value="CAF4491001.1"/>
    <property type="molecule type" value="Genomic_DNA"/>
</dbReference>
<sequence length="325" mass="37611">MHSNSILPMADNRHFSPQTTNSSGYHSDLSLATESPQSVKENLSTLNIESNFVQSNKNIDDKKSFKSKNITRLSSYLHKQYERAKSKLVIKKQLQFPIKLCSKATSTTPLSHLADNNNHIKLPKSSTTTFRQNSPIEPSKLHSIHVYPLHDNHMKISSRNYASIHQCLSYQPSSHRLLSYSKLSNSQIDSHSHQRLTTMINYQNFNSGCLENNNRPFCHQNYSTKPTFSQSYYPYKYLHKNYDFSRSSYAPLSDFICTKNSAFKPFKFYQRPSRNLSELIPPSDDPCDLEVAQYFHQTPQWSNPNYFDIYSQEASSRKNYSETLC</sequence>
<dbReference type="Proteomes" id="UP000663865">
    <property type="component" value="Unassembled WGS sequence"/>
</dbReference>
<evidence type="ECO:0000313" key="2">
    <source>
        <dbReference type="EMBL" id="CAF3433867.1"/>
    </source>
</evidence>
<dbReference type="AlphaFoldDB" id="A0A821PII8"/>
<dbReference type="Proteomes" id="UP000663838">
    <property type="component" value="Unassembled WGS sequence"/>
</dbReference>
<dbReference type="Proteomes" id="UP000663862">
    <property type="component" value="Unassembled WGS sequence"/>
</dbReference>
<evidence type="ECO:0000313" key="6">
    <source>
        <dbReference type="Proteomes" id="UP000663838"/>
    </source>
</evidence>
<dbReference type="EMBL" id="CAJNYV010001705">
    <property type="protein sequence ID" value="CAF3433867.1"/>
    <property type="molecule type" value="Genomic_DNA"/>
</dbReference>
<dbReference type="EMBL" id="CAJNYU010002727">
    <property type="protein sequence ID" value="CAF3596859.1"/>
    <property type="molecule type" value="Genomic_DNA"/>
</dbReference>
<organism evidence="5 6">
    <name type="scientific">Rotaria socialis</name>
    <dbReference type="NCBI Taxonomy" id="392032"/>
    <lineage>
        <taxon>Eukaryota</taxon>
        <taxon>Metazoa</taxon>
        <taxon>Spiralia</taxon>
        <taxon>Gnathifera</taxon>
        <taxon>Rotifera</taxon>
        <taxon>Eurotatoria</taxon>
        <taxon>Bdelloidea</taxon>
        <taxon>Philodinida</taxon>
        <taxon>Philodinidae</taxon>
        <taxon>Rotaria</taxon>
    </lineage>
</organism>
<evidence type="ECO:0000256" key="1">
    <source>
        <dbReference type="SAM" id="MobiDB-lite"/>
    </source>
</evidence>
<name>A0A821PII8_9BILA</name>
<dbReference type="EMBL" id="CAJOBS010002300">
    <property type="protein sequence ID" value="CAF4805666.1"/>
    <property type="molecule type" value="Genomic_DNA"/>
</dbReference>
<reference evidence="5" key="1">
    <citation type="submission" date="2021-02" db="EMBL/GenBank/DDBJ databases">
        <authorList>
            <person name="Nowell W R."/>
        </authorList>
    </citation>
    <scope>NUCLEOTIDE SEQUENCE</scope>
</reference>
<accession>A0A821PII8</accession>
<feature type="region of interest" description="Disordered" evidence="1">
    <location>
        <begin position="1"/>
        <end position="33"/>
    </location>
</feature>
<protein>
    <submittedName>
        <fullName evidence="5">Uncharacterized protein</fullName>
    </submittedName>
</protein>
<feature type="compositionally biased region" description="Polar residues" evidence="1">
    <location>
        <begin position="15"/>
        <end position="33"/>
    </location>
</feature>
<evidence type="ECO:0000313" key="4">
    <source>
        <dbReference type="EMBL" id="CAF4491001.1"/>
    </source>
</evidence>
<proteinExistence type="predicted"/>
<dbReference type="Proteomes" id="UP000663869">
    <property type="component" value="Unassembled WGS sequence"/>
</dbReference>
<evidence type="ECO:0000313" key="3">
    <source>
        <dbReference type="EMBL" id="CAF3596859.1"/>
    </source>
</evidence>
<comment type="caution">
    <text evidence="5">The sequence shown here is derived from an EMBL/GenBank/DDBJ whole genome shotgun (WGS) entry which is preliminary data.</text>
</comment>
<gene>
    <name evidence="3" type="ORF">FME351_LOCUS21745</name>
    <name evidence="2" type="ORF">KIK155_LOCUS11055</name>
    <name evidence="5" type="ORF">TOA249_LOCUS23648</name>
    <name evidence="4" type="ORF">TSG867_LOCUS20308</name>
</gene>
<evidence type="ECO:0000313" key="5">
    <source>
        <dbReference type="EMBL" id="CAF4805666.1"/>
    </source>
</evidence>